<dbReference type="InterPro" id="IPR003188">
    <property type="entry name" value="PTS_IIA_lac/cel"/>
</dbReference>
<evidence type="ECO:0000256" key="7">
    <source>
        <dbReference type="PROSITE-ProRule" id="PRU00418"/>
    </source>
</evidence>
<keyword evidence="6" id="KW-0460">Magnesium</keyword>
<dbReference type="EC" id="2.7.1.-" evidence="8"/>
<dbReference type="CDD" id="cd00215">
    <property type="entry name" value="PTS_IIA_lac"/>
    <property type="match status" value="1"/>
</dbReference>
<organism evidence="8 9">
    <name type="scientific">Clostridium baratii</name>
    <dbReference type="NCBI Taxonomy" id="1561"/>
    <lineage>
        <taxon>Bacteria</taxon>
        <taxon>Bacillati</taxon>
        <taxon>Bacillota</taxon>
        <taxon>Clostridia</taxon>
        <taxon>Eubacteriales</taxon>
        <taxon>Clostridiaceae</taxon>
        <taxon>Clostridium</taxon>
    </lineage>
</organism>
<dbReference type="GO" id="GO:0046872">
    <property type="term" value="F:metal ion binding"/>
    <property type="evidence" value="ECO:0007669"/>
    <property type="project" value="UniProtKB-KW"/>
</dbReference>
<accession>A0A174S1S9</accession>
<sequence length="105" mass="11810">MEGLELIAFEIISNVGMAKSLAIEALRDVRSGKYEEGKSKLNEASEFLVKGHHAHADLIQKEASGEKVEFSLIVMHAEDQMMAAETIKSLVEEMIEMYKDLKEIR</sequence>
<evidence type="ECO:0000313" key="9">
    <source>
        <dbReference type="Proteomes" id="UP000095563"/>
    </source>
</evidence>
<evidence type="ECO:0000256" key="2">
    <source>
        <dbReference type="ARBA" id="ARBA00022597"/>
    </source>
</evidence>
<dbReference type="AlphaFoldDB" id="A0A174S1S9"/>
<keyword evidence="4" id="KW-0598">Phosphotransferase system</keyword>
<feature type="modified residue" description="Phosphohistidine; by HPr" evidence="7">
    <location>
        <position position="76"/>
    </location>
</feature>
<dbReference type="EC" id="2.7.1.69" evidence="8"/>
<feature type="active site" description="Tele-phosphohistidine intermediate" evidence="5">
    <location>
        <position position="76"/>
    </location>
</feature>
<name>A0A174S1S9_9CLOT</name>
<feature type="binding site" evidence="6">
    <location>
        <position position="79"/>
    </location>
    <ligand>
        <name>Mg(2+)</name>
        <dbReference type="ChEBI" id="CHEBI:18420"/>
        <note>ligand shared between all trimeric partners</note>
    </ligand>
</feature>
<protein>
    <submittedName>
        <fullName evidence="8">Phosphotransferase system enzyme II, ptcA</fullName>
        <ecNumber evidence="8">2.7.1.-</ecNumber>
        <ecNumber evidence="8">2.7.1.69</ecNumber>
    </submittedName>
</protein>
<dbReference type="RefSeq" id="WP_055207110.1">
    <property type="nucleotide sequence ID" value="NZ_CP124318.1"/>
</dbReference>
<dbReference type="EMBL" id="CZBO01000001">
    <property type="protein sequence ID" value="CUP88389.1"/>
    <property type="molecule type" value="Genomic_DNA"/>
</dbReference>
<evidence type="ECO:0000256" key="5">
    <source>
        <dbReference type="PIRSR" id="PIRSR000699-1"/>
    </source>
</evidence>
<evidence type="ECO:0000256" key="1">
    <source>
        <dbReference type="ARBA" id="ARBA00022448"/>
    </source>
</evidence>
<dbReference type="InterPro" id="IPR036542">
    <property type="entry name" value="PTS_IIA_lac/cel_sf"/>
</dbReference>
<dbReference type="PIRSF" id="PIRSF000699">
    <property type="entry name" value="PTS_IILac_III"/>
    <property type="match status" value="1"/>
</dbReference>
<evidence type="ECO:0000256" key="4">
    <source>
        <dbReference type="ARBA" id="ARBA00022683"/>
    </source>
</evidence>
<keyword evidence="6" id="KW-0479">Metal-binding</keyword>
<dbReference type="SUPFAM" id="SSF46973">
    <property type="entry name" value="Enzyme IIa from lactose specific PTS, IIa-lac"/>
    <property type="match status" value="1"/>
</dbReference>
<comment type="cofactor">
    <cofactor evidence="6">
        <name>Mg(2+)</name>
        <dbReference type="ChEBI" id="CHEBI:18420"/>
    </cofactor>
    <text evidence="6">Binds 1 Mg(2+) ion per trimer.</text>
</comment>
<keyword evidence="1" id="KW-0813">Transport</keyword>
<keyword evidence="2" id="KW-0762">Sugar transport</keyword>
<evidence type="ECO:0000256" key="6">
    <source>
        <dbReference type="PIRSR" id="PIRSR000699-2"/>
    </source>
</evidence>
<dbReference type="GO" id="GO:0009401">
    <property type="term" value="P:phosphoenolpyruvate-dependent sugar phosphotransferase system"/>
    <property type="evidence" value="ECO:0007669"/>
    <property type="project" value="UniProtKB-KW"/>
</dbReference>
<evidence type="ECO:0000256" key="3">
    <source>
        <dbReference type="ARBA" id="ARBA00022679"/>
    </source>
</evidence>
<reference evidence="8 9" key="1">
    <citation type="submission" date="2015-09" db="EMBL/GenBank/DDBJ databases">
        <authorList>
            <consortium name="Pathogen Informatics"/>
        </authorList>
    </citation>
    <scope>NUCLEOTIDE SEQUENCE [LARGE SCALE GENOMIC DNA]</scope>
    <source>
        <strain evidence="8 9">2789STDY5834956</strain>
    </source>
</reference>
<dbReference type="GO" id="GO:0016740">
    <property type="term" value="F:transferase activity"/>
    <property type="evidence" value="ECO:0007669"/>
    <property type="project" value="UniProtKB-KW"/>
</dbReference>
<dbReference type="PANTHER" id="PTHR34382:SF7">
    <property type="entry name" value="PTS SYSTEM N,N'-DIACETYLCHITOBIOSE-SPECIFIC EIIA COMPONENT"/>
    <property type="match status" value="1"/>
</dbReference>
<dbReference type="PROSITE" id="PS51095">
    <property type="entry name" value="PTS_EIIA_TYPE_3"/>
    <property type="match status" value="1"/>
</dbReference>
<gene>
    <name evidence="8" type="primary">gmuA</name>
    <name evidence="8" type="ORF">ERS852568_01153</name>
</gene>
<dbReference type="Gene3D" id="1.20.58.80">
    <property type="entry name" value="Phosphotransferase system, lactose/cellobiose-type IIA subunit"/>
    <property type="match status" value="1"/>
</dbReference>
<dbReference type="Proteomes" id="UP000095563">
    <property type="component" value="Unassembled WGS sequence"/>
</dbReference>
<evidence type="ECO:0000313" key="8">
    <source>
        <dbReference type="EMBL" id="CUP88389.1"/>
    </source>
</evidence>
<keyword evidence="3 8" id="KW-0808">Transferase</keyword>
<proteinExistence type="predicted"/>
<dbReference type="PANTHER" id="PTHR34382">
    <property type="entry name" value="PTS SYSTEM N,N'-DIACETYLCHITOBIOSE-SPECIFIC EIIA COMPONENT"/>
    <property type="match status" value="1"/>
</dbReference>
<dbReference type="Pfam" id="PF02255">
    <property type="entry name" value="PTS_IIA"/>
    <property type="match status" value="1"/>
</dbReference>